<name>M2AWD0_9BACT</name>
<dbReference type="EMBL" id="ANMO01000216">
    <property type="protein sequence ID" value="EMB14309.1"/>
    <property type="molecule type" value="Genomic_DNA"/>
</dbReference>
<sequence>MTKDKVITQKKVKSERDMEDPLELETNQIGWLRFDRRFPPLHIERFFRSRAALTFVSNQLGSALPRSGVKFRPFAR</sequence>
<gene>
    <name evidence="1" type="ORF">RE6C_04731</name>
</gene>
<comment type="caution">
    <text evidence="1">The sequence shown here is derived from an EMBL/GenBank/DDBJ whole genome shotgun (WGS) entry which is preliminary data.</text>
</comment>
<keyword evidence="2" id="KW-1185">Reference proteome</keyword>
<protein>
    <submittedName>
        <fullName evidence="1">Uncharacterized protein</fullName>
    </submittedName>
</protein>
<dbReference type="PATRIC" id="fig|1263867.3.peg.5076"/>
<evidence type="ECO:0000313" key="1">
    <source>
        <dbReference type="EMBL" id="EMB14309.1"/>
    </source>
</evidence>
<evidence type="ECO:0000313" key="2">
    <source>
        <dbReference type="Proteomes" id="UP000011529"/>
    </source>
</evidence>
<reference evidence="1" key="1">
    <citation type="submission" date="2012-11" db="EMBL/GenBank/DDBJ databases">
        <title>Permanent draft genomes of Rhodopirellula europaea strain SH398 and 6C.</title>
        <authorList>
            <person name="Richter M."/>
            <person name="Richter-Heitmann T."/>
            <person name="Frank C."/>
            <person name="Harder J."/>
            <person name="Glockner F.O."/>
        </authorList>
    </citation>
    <scope>NUCLEOTIDE SEQUENCE</scope>
    <source>
        <strain evidence="1">6C</strain>
    </source>
</reference>
<dbReference type="Proteomes" id="UP000011529">
    <property type="component" value="Unassembled WGS sequence"/>
</dbReference>
<accession>M2AWD0</accession>
<dbReference type="AlphaFoldDB" id="M2AWD0"/>
<reference evidence="1" key="2">
    <citation type="journal article" date="2013" name="Mar. Genomics">
        <title>Expression of sulfatases in Rhodopirellula baltica and the diversity of sulfatases in the genus Rhodopirellula.</title>
        <authorList>
            <person name="Wegner C.E."/>
            <person name="Richter-Heitmann T."/>
            <person name="Klindworth A."/>
            <person name="Klockow C."/>
            <person name="Richter M."/>
            <person name="Achstetter T."/>
            <person name="Glockner F.O."/>
            <person name="Harder J."/>
        </authorList>
    </citation>
    <scope>NUCLEOTIDE SEQUENCE [LARGE SCALE GENOMIC DNA]</scope>
    <source>
        <strain evidence="1">6C</strain>
    </source>
</reference>
<organism evidence="1 2">
    <name type="scientific">Rhodopirellula europaea 6C</name>
    <dbReference type="NCBI Taxonomy" id="1263867"/>
    <lineage>
        <taxon>Bacteria</taxon>
        <taxon>Pseudomonadati</taxon>
        <taxon>Planctomycetota</taxon>
        <taxon>Planctomycetia</taxon>
        <taxon>Pirellulales</taxon>
        <taxon>Pirellulaceae</taxon>
        <taxon>Rhodopirellula</taxon>
    </lineage>
</organism>
<proteinExistence type="predicted"/>